<keyword evidence="3" id="KW-0554">One-carbon metabolism</keyword>
<evidence type="ECO:0000256" key="2">
    <source>
        <dbReference type="ARBA" id="ARBA00011738"/>
    </source>
</evidence>
<dbReference type="PROSITE" id="PS00767">
    <property type="entry name" value="THF_DHG_CYH_2"/>
    <property type="match status" value="1"/>
</dbReference>
<keyword evidence="6" id="KW-0560">Oxidoreductase</keyword>
<accession>A0A5J4SHJ2</accession>
<sequence length="298" mass="32205">MPEQKNIEKPGNVISQQIKEEIAAEVTEIVASGGKRPHLAAILVGHDGGSETYVASKVKACAECGFKSSLIRYEDNVSEEELLAKVRELNADADVDGFIVQLPLPKRISEQKVIETIDYRKDVDGFHPINVGRMSIGLPCYISATPNGILELMKRYKIETAGKKCVVLGRSNIVGKPMAILMMQKAYPGDATVTVCHSRSKDLVKECREADIIIAALGKPEFVTADMVKEGAVVIDVGTTRVPSDKTKSGFKLTGDVKYDEVAPKCAFITPVPGGVGPMTIVSLMKNTLLAGKKAIYQ</sequence>
<comment type="pathway">
    <text evidence="1">One-carbon metabolism; tetrahydrofolate interconversion.</text>
</comment>
<dbReference type="PANTHER" id="PTHR48099:SF5">
    <property type="entry name" value="C-1-TETRAHYDROFOLATE SYNTHASE, CYTOPLASMIC"/>
    <property type="match status" value="1"/>
</dbReference>
<evidence type="ECO:0000313" key="11">
    <source>
        <dbReference type="EMBL" id="KAA6344703.1"/>
    </source>
</evidence>
<evidence type="ECO:0000256" key="6">
    <source>
        <dbReference type="ARBA" id="ARBA00023002"/>
    </source>
</evidence>
<comment type="caution">
    <text evidence="11">The sequence shown here is derived from an EMBL/GenBank/DDBJ whole genome shotgun (WGS) entry which is preliminary data.</text>
</comment>
<dbReference type="GO" id="GO:0004477">
    <property type="term" value="F:methenyltetrahydrofolate cyclohydrolase activity"/>
    <property type="evidence" value="ECO:0007669"/>
    <property type="project" value="TreeGrafter"/>
</dbReference>
<dbReference type="Gene3D" id="3.40.50.10860">
    <property type="entry name" value="Leucine Dehydrogenase, chain A, domain 1"/>
    <property type="match status" value="1"/>
</dbReference>
<organism evidence="11">
    <name type="scientific">termite gut metagenome</name>
    <dbReference type="NCBI Taxonomy" id="433724"/>
    <lineage>
        <taxon>unclassified sequences</taxon>
        <taxon>metagenomes</taxon>
        <taxon>organismal metagenomes</taxon>
    </lineage>
</organism>
<reference evidence="11" key="1">
    <citation type="submission" date="2019-03" db="EMBL/GenBank/DDBJ databases">
        <title>Single cell metagenomics reveals metabolic interactions within the superorganism composed of flagellate Streblomastix strix and complex community of Bacteroidetes bacteria on its surface.</title>
        <authorList>
            <person name="Treitli S.C."/>
            <person name="Kolisko M."/>
            <person name="Husnik F."/>
            <person name="Keeling P."/>
            <person name="Hampl V."/>
        </authorList>
    </citation>
    <scope>NUCLEOTIDE SEQUENCE</scope>
    <source>
        <strain evidence="11">STM</strain>
    </source>
</reference>
<dbReference type="InterPro" id="IPR000672">
    <property type="entry name" value="THF_DH/CycHdrlase"/>
</dbReference>
<dbReference type="AlphaFoldDB" id="A0A5J4SHJ2"/>
<dbReference type="GO" id="GO:0035999">
    <property type="term" value="P:tetrahydrofolate interconversion"/>
    <property type="evidence" value="ECO:0007669"/>
    <property type="project" value="TreeGrafter"/>
</dbReference>
<evidence type="ECO:0000259" key="8">
    <source>
        <dbReference type="Pfam" id="PF00763"/>
    </source>
</evidence>
<dbReference type="Pfam" id="PF00763">
    <property type="entry name" value="THF_DHG_CYH"/>
    <property type="match status" value="1"/>
</dbReference>
<dbReference type="GO" id="GO:0004488">
    <property type="term" value="F:methylenetetrahydrofolate dehydrogenase (NADP+) activity"/>
    <property type="evidence" value="ECO:0007669"/>
    <property type="project" value="InterPro"/>
</dbReference>
<evidence type="ECO:0000313" key="10">
    <source>
        <dbReference type="EMBL" id="KAA6344698.1"/>
    </source>
</evidence>
<dbReference type="FunFam" id="3.40.50.10860:FF:000005">
    <property type="entry name" value="C-1-tetrahydrofolate synthase, cytoplasmic, putative"/>
    <property type="match status" value="1"/>
</dbReference>
<keyword evidence="4" id="KW-0378">Hydrolase</keyword>
<dbReference type="InterPro" id="IPR020867">
    <property type="entry name" value="THF_DH/CycHdrlase_CS"/>
</dbReference>
<dbReference type="GO" id="GO:0005829">
    <property type="term" value="C:cytosol"/>
    <property type="evidence" value="ECO:0007669"/>
    <property type="project" value="TreeGrafter"/>
</dbReference>
<dbReference type="Gene3D" id="3.40.50.720">
    <property type="entry name" value="NAD(P)-binding Rossmann-like Domain"/>
    <property type="match status" value="1"/>
</dbReference>
<name>A0A5J4SHJ2_9ZZZZ</name>
<dbReference type="SUPFAM" id="SSF51735">
    <property type="entry name" value="NAD(P)-binding Rossmann-fold domains"/>
    <property type="match status" value="1"/>
</dbReference>
<dbReference type="HAMAP" id="MF_01576">
    <property type="entry name" value="THF_DHG_CYH"/>
    <property type="match status" value="1"/>
</dbReference>
<evidence type="ECO:0000256" key="1">
    <source>
        <dbReference type="ARBA" id="ARBA00004777"/>
    </source>
</evidence>
<evidence type="ECO:0000256" key="5">
    <source>
        <dbReference type="ARBA" id="ARBA00022857"/>
    </source>
</evidence>
<evidence type="ECO:0000259" key="9">
    <source>
        <dbReference type="Pfam" id="PF02882"/>
    </source>
</evidence>
<dbReference type="FunFam" id="3.40.50.720:FF:000189">
    <property type="entry name" value="Bifunctional protein FolD"/>
    <property type="match status" value="1"/>
</dbReference>
<feature type="domain" description="Tetrahydrofolate dehydrogenase/cyclohydrolase NAD(P)-binding" evidence="9">
    <location>
        <begin position="143"/>
        <end position="294"/>
    </location>
</feature>
<gene>
    <name evidence="10" type="ORF">EZS27_007685</name>
    <name evidence="11" type="ORF">EZS27_007690</name>
</gene>
<dbReference type="EMBL" id="SNRY01000204">
    <property type="protein sequence ID" value="KAA6344698.1"/>
    <property type="molecule type" value="Genomic_DNA"/>
</dbReference>
<dbReference type="PRINTS" id="PR00085">
    <property type="entry name" value="THFDHDRGNASE"/>
</dbReference>
<dbReference type="InterPro" id="IPR020631">
    <property type="entry name" value="THF_DH/CycHdrlase_NAD-bd_dom"/>
</dbReference>
<evidence type="ECO:0000256" key="3">
    <source>
        <dbReference type="ARBA" id="ARBA00022563"/>
    </source>
</evidence>
<protein>
    <submittedName>
        <fullName evidence="11">Bifunctional protein FolD protein</fullName>
    </submittedName>
</protein>
<dbReference type="EMBL" id="SNRY01000204">
    <property type="protein sequence ID" value="KAA6344703.1"/>
    <property type="molecule type" value="Genomic_DNA"/>
</dbReference>
<keyword evidence="5" id="KW-0521">NADP</keyword>
<comment type="subunit">
    <text evidence="2">Homodimer.</text>
</comment>
<dbReference type="SUPFAM" id="SSF53223">
    <property type="entry name" value="Aminoacid dehydrogenase-like, N-terminal domain"/>
    <property type="match status" value="1"/>
</dbReference>
<dbReference type="PROSITE" id="PS00766">
    <property type="entry name" value="THF_DHG_CYH_1"/>
    <property type="match status" value="1"/>
</dbReference>
<dbReference type="NCBIfam" id="NF010782">
    <property type="entry name" value="PRK14185.1"/>
    <property type="match status" value="1"/>
</dbReference>
<evidence type="ECO:0000256" key="4">
    <source>
        <dbReference type="ARBA" id="ARBA00022801"/>
    </source>
</evidence>
<proteinExistence type="inferred from homology"/>
<feature type="domain" description="Tetrahydrofolate dehydrogenase/cyclohydrolase catalytic" evidence="8">
    <location>
        <begin position="11"/>
        <end position="124"/>
    </location>
</feature>
<dbReference type="Pfam" id="PF02882">
    <property type="entry name" value="THF_DHG_CYH_C"/>
    <property type="match status" value="1"/>
</dbReference>
<dbReference type="CDD" id="cd01080">
    <property type="entry name" value="NAD_bind_m-THF_DH_Cyclohyd"/>
    <property type="match status" value="1"/>
</dbReference>
<evidence type="ECO:0000256" key="7">
    <source>
        <dbReference type="ARBA" id="ARBA00023268"/>
    </source>
</evidence>
<keyword evidence="7" id="KW-0511">Multifunctional enzyme</keyword>
<dbReference type="PANTHER" id="PTHR48099">
    <property type="entry name" value="C-1-TETRAHYDROFOLATE SYNTHASE, CYTOPLASMIC-RELATED"/>
    <property type="match status" value="1"/>
</dbReference>
<dbReference type="InterPro" id="IPR020630">
    <property type="entry name" value="THF_DH/CycHdrlase_cat_dom"/>
</dbReference>
<dbReference type="InterPro" id="IPR036291">
    <property type="entry name" value="NAD(P)-bd_dom_sf"/>
</dbReference>
<dbReference type="InterPro" id="IPR046346">
    <property type="entry name" value="Aminoacid_DH-like_N_sf"/>
</dbReference>